<dbReference type="InterPro" id="IPR006145">
    <property type="entry name" value="PsdUridine_synth_RsuA/RluA"/>
</dbReference>
<dbReference type="InterPro" id="IPR020103">
    <property type="entry name" value="PsdUridine_synth_cat_dom_sf"/>
</dbReference>
<keyword evidence="5" id="KW-1185">Reference proteome</keyword>
<dbReference type="RefSeq" id="WP_092153723.1">
    <property type="nucleotide sequence ID" value="NZ_FNBX01000009.1"/>
</dbReference>
<evidence type="ECO:0000313" key="4">
    <source>
        <dbReference type="EMBL" id="SDF63648.1"/>
    </source>
</evidence>
<name>A0A1G7MP81_9BACT</name>
<dbReference type="PANTHER" id="PTHR21600:SF87">
    <property type="entry name" value="RNA PSEUDOURIDYLATE SYNTHASE DOMAIN-CONTAINING PROTEIN 1"/>
    <property type="match status" value="1"/>
</dbReference>
<feature type="chain" id="PRO_5011455232" evidence="2">
    <location>
        <begin position="20"/>
        <end position="396"/>
    </location>
</feature>
<keyword evidence="2" id="KW-0732">Signal</keyword>
<protein>
    <submittedName>
        <fullName evidence="4">23S rRNA pseudouridine1911/1915/1917 synthase</fullName>
    </submittedName>
</protein>
<organism evidence="4 5">
    <name type="scientific">Desulfovibrio legallii</name>
    <dbReference type="NCBI Taxonomy" id="571438"/>
    <lineage>
        <taxon>Bacteria</taxon>
        <taxon>Pseudomonadati</taxon>
        <taxon>Thermodesulfobacteriota</taxon>
        <taxon>Desulfovibrionia</taxon>
        <taxon>Desulfovibrionales</taxon>
        <taxon>Desulfovibrionaceae</taxon>
        <taxon>Desulfovibrio</taxon>
    </lineage>
</organism>
<feature type="domain" description="Pseudouridine synthase RsuA/RluA-like" evidence="3">
    <location>
        <begin position="172"/>
        <end position="326"/>
    </location>
</feature>
<evidence type="ECO:0000256" key="2">
    <source>
        <dbReference type="SAM" id="SignalP"/>
    </source>
</evidence>
<dbReference type="GO" id="GO:0140098">
    <property type="term" value="F:catalytic activity, acting on RNA"/>
    <property type="evidence" value="ECO:0007669"/>
    <property type="project" value="UniProtKB-ARBA"/>
</dbReference>
<dbReference type="PANTHER" id="PTHR21600">
    <property type="entry name" value="MITOCHONDRIAL RNA PSEUDOURIDINE SYNTHASE"/>
    <property type="match status" value="1"/>
</dbReference>
<dbReference type="AlphaFoldDB" id="A0A1G7MP81"/>
<dbReference type="OrthoDB" id="128480at2"/>
<comment type="similarity">
    <text evidence="1">Belongs to the pseudouridine synthase RluA family.</text>
</comment>
<dbReference type="Proteomes" id="UP000199355">
    <property type="component" value="Unassembled WGS sequence"/>
</dbReference>
<evidence type="ECO:0000313" key="5">
    <source>
        <dbReference type="Proteomes" id="UP000199355"/>
    </source>
</evidence>
<evidence type="ECO:0000256" key="1">
    <source>
        <dbReference type="ARBA" id="ARBA00010876"/>
    </source>
</evidence>
<dbReference type="Gene3D" id="3.30.2350.10">
    <property type="entry name" value="Pseudouridine synthase"/>
    <property type="match status" value="1"/>
</dbReference>
<dbReference type="EMBL" id="FNBX01000009">
    <property type="protein sequence ID" value="SDF63648.1"/>
    <property type="molecule type" value="Genomic_DNA"/>
</dbReference>
<sequence>MTGQASPGALAALASPAGAAAAPGPSAAVAAVDAAAAGLVGLRCDQALAALLPGMGLRGRRRCLERGGALLNGRPASPARRLVPGDVLGLTPRPEPALPGPEAEGARLVSRQGDYCFFFKPAGLHTAALAGDAAPSLESLLPRLTAALADPTAAAAPEGLPRVHWHAEPVGFCQLLQRLDCGTSGLVCAALRPEAAQAFRQAEAHGRCDKRYVALLEGHLAAPAATQAALDTADRRRSRVLPGCQDQVRGTEFFPLRYWPPDRVFALTAAFFAPGVLAAAGLAASAPAATGKAQALAAPPAAPRGLTLAACRIHCGARHQIRAHAAFLGHPLWGDSLYGGTGEGVFWLHHGGLILPAAACALPPPWPLPPQAAAAVEAWFRPEKDFFHPPATTEVF</sequence>
<gene>
    <name evidence="4" type="ORF">SAMN05192586_10985</name>
</gene>
<feature type="signal peptide" evidence="2">
    <location>
        <begin position="1"/>
        <end position="19"/>
    </location>
</feature>
<accession>A0A1G7MP81</accession>
<dbReference type="GO" id="GO:0003723">
    <property type="term" value="F:RNA binding"/>
    <property type="evidence" value="ECO:0007669"/>
    <property type="project" value="InterPro"/>
</dbReference>
<proteinExistence type="inferred from homology"/>
<dbReference type="InterPro" id="IPR050188">
    <property type="entry name" value="RluA_PseudoU_synthase"/>
</dbReference>
<dbReference type="CDD" id="cd02869">
    <property type="entry name" value="PseudoU_synth_RluA_like"/>
    <property type="match status" value="1"/>
</dbReference>
<dbReference type="GO" id="GO:0009982">
    <property type="term" value="F:pseudouridine synthase activity"/>
    <property type="evidence" value="ECO:0007669"/>
    <property type="project" value="InterPro"/>
</dbReference>
<reference evidence="5" key="1">
    <citation type="submission" date="2016-10" db="EMBL/GenBank/DDBJ databases">
        <authorList>
            <person name="Varghese N."/>
            <person name="Submissions S."/>
        </authorList>
    </citation>
    <scope>NUCLEOTIDE SEQUENCE [LARGE SCALE GENOMIC DNA]</scope>
    <source>
        <strain evidence="5">KHC7</strain>
    </source>
</reference>
<dbReference type="SUPFAM" id="SSF55120">
    <property type="entry name" value="Pseudouridine synthase"/>
    <property type="match status" value="1"/>
</dbReference>
<dbReference type="Pfam" id="PF00849">
    <property type="entry name" value="PseudoU_synth_2"/>
    <property type="match status" value="1"/>
</dbReference>
<dbReference type="STRING" id="571438.SAMN05192586_10985"/>
<dbReference type="GO" id="GO:0000455">
    <property type="term" value="P:enzyme-directed rRNA pseudouridine synthesis"/>
    <property type="evidence" value="ECO:0007669"/>
    <property type="project" value="TreeGrafter"/>
</dbReference>
<evidence type="ECO:0000259" key="3">
    <source>
        <dbReference type="Pfam" id="PF00849"/>
    </source>
</evidence>